<evidence type="ECO:0000313" key="10">
    <source>
        <dbReference type="EMBL" id="VUX17778.1"/>
    </source>
</evidence>
<evidence type="ECO:0000313" key="15">
    <source>
        <dbReference type="Proteomes" id="UP000283928"/>
    </source>
</evidence>
<evidence type="ECO:0000313" key="2">
    <source>
        <dbReference type="EMBL" id="CUO35938.1"/>
    </source>
</evidence>
<keyword evidence="19" id="KW-1185">Reference proteome</keyword>
<evidence type="ECO:0000313" key="17">
    <source>
        <dbReference type="Proteomes" id="UP000284242"/>
    </source>
</evidence>
<evidence type="ECO:0000313" key="3">
    <source>
        <dbReference type="EMBL" id="RGQ05613.1"/>
    </source>
</evidence>
<dbReference type="Proteomes" id="UP000409147">
    <property type="component" value="Unassembled WGS sequence"/>
</dbReference>
<dbReference type="RefSeq" id="WP_005424641.1">
    <property type="nucleotide sequence ID" value="NZ_CABHNB010000041.1"/>
</dbReference>
<evidence type="ECO:0000313" key="12">
    <source>
        <dbReference type="Proteomes" id="UP000265808"/>
    </source>
</evidence>
<dbReference type="EMBL" id="QRVV01000006">
    <property type="protein sequence ID" value="RGS75479.1"/>
    <property type="molecule type" value="Genomic_DNA"/>
</dbReference>
<organism evidence="2 11">
    <name type="scientific">Blautia obeum</name>
    <dbReference type="NCBI Taxonomy" id="40520"/>
    <lineage>
        <taxon>Bacteria</taxon>
        <taxon>Bacillati</taxon>
        <taxon>Bacillota</taxon>
        <taxon>Clostridia</taxon>
        <taxon>Lachnospirales</taxon>
        <taxon>Lachnospiraceae</taxon>
        <taxon>Blautia</taxon>
    </lineage>
</organism>
<gene>
    <name evidence="9" type="ORF">DW021_04620</name>
    <name evidence="8" type="ORF">DW222_02580</name>
    <name evidence="7" type="ORF">DW723_05835</name>
    <name evidence="6" type="ORF">DW859_02210</name>
    <name evidence="5" type="ORF">DWW07_04620</name>
    <name evidence="4" type="ORF">DWX77_03775</name>
    <name evidence="3" type="ORF">DWZ12_06910</name>
    <name evidence="2" type="ORF">ERS852394_02019</name>
    <name evidence="10" type="ORF">ROSSTS7063_02756</name>
</gene>
<evidence type="ECO:0000313" key="18">
    <source>
        <dbReference type="Proteomes" id="UP000285897"/>
    </source>
</evidence>
<evidence type="ECO:0000313" key="13">
    <source>
        <dbReference type="Proteomes" id="UP000265828"/>
    </source>
</evidence>
<dbReference type="Proteomes" id="UP000265808">
    <property type="component" value="Unassembled WGS sequence"/>
</dbReference>
<dbReference type="EMBL" id="QSHL01000001">
    <property type="protein sequence ID" value="RHC10254.1"/>
    <property type="molecule type" value="Genomic_DNA"/>
</dbReference>
<evidence type="ECO:0000313" key="4">
    <source>
        <dbReference type="EMBL" id="RGS75479.1"/>
    </source>
</evidence>
<evidence type="ECO:0000313" key="8">
    <source>
        <dbReference type="EMBL" id="RHH21340.1"/>
    </source>
</evidence>
<dbReference type="Proteomes" id="UP000284024">
    <property type="component" value="Unassembled WGS sequence"/>
</dbReference>
<dbReference type="Proteomes" id="UP000095409">
    <property type="component" value="Unassembled WGS sequence"/>
</dbReference>
<dbReference type="Pfam" id="PF03703">
    <property type="entry name" value="bPH_2"/>
    <property type="match status" value="1"/>
</dbReference>
<sequence length="129" mass="14983">MTYKEKKRSMFLGLPWTFTTYTVTDEFISIDSGLLNKVENDCYMYKVIDVRLETTLMERILGIGTIHCFTGDVTDPDLKLQHIKNAKEIKDFILKQSEQERLKRKTLNMQHLDGNPEVSRMAATDSCRS</sequence>
<dbReference type="EMBL" id="CABHNB010000041">
    <property type="protein sequence ID" value="VUX17778.1"/>
    <property type="molecule type" value="Genomic_DNA"/>
</dbReference>
<dbReference type="EMBL" id="QRJH01000001">
    <property type="protein sequence ID" value="RHH21340.1"/>
    <property type="molecule type" value="Genomic_DNA"/>
</dbReference>
<dbReference type="AlphaFoldDB" id="A0A174EGV4"/>
<dbReference type="Proteomes" id="UP000265828">
    <property type="component" value="Unassembled WGS sequence"/>
</dbReference>
<reference evidence="12 13" key="2">
    <citation type="submission" date="2018-08" db="EMBL/GenBank/DDBJ databases">
        <title>A genome reference for cultivated species of the human gut microbiota.</title>
        <authorList>
            <person name="Zou Y."/>
            <person name="Xue W."/>
            <person name="Luo G."/>
        </authorList>
    </citation>
    <scope>NUCLEOTIDE SEQUENCE [LARGE SCALE GENOMIC DNA]</scope>
    <source>
        <strain evidence="5 13">AF14-23</strain>
        <strain evidence="4 17">AF21-24</strain>
        <strain evidence="3 14">AF29-2BH</strain>
        <strain evidence="9 18">AF37-6AC</strain>
        <strain evidence="8 16">AM18-2AC</strain>
        <strain evidence="7 15">AM27-32LB</strain>
        <strain evidence="6 12">AM37-4AC</strain>
    </source>
</reference>
<dbReference type="InterPro" id="IPR005182">
    <property type="entry name" value="YdbS-like_PH"/>
</dbReference>
<dbReference type="EMBL" id="QSKO01000005">
    <property type="protein sequence ID" value="RHE76585.1"/>
    <property type="molecule type" value="Genomic_DNA"/>
</dbReference>
<evidence type="ECO:0000313" key="5">
    <source>
        <dbReference type="EMBL" id="RGV65840.1"/>
    </source>
</evidence>
<dbReference type="Proteomes" id="UP000283928">
    <property type="component" value="Unassembled WGS sequence"/>
</dbReference>
<feature type="domain" description="YdbS-like PH" evidence="1">
    <location>
        <begin position="16"/>
        <end position="93"/>
    </location>
</feature>
<dbReference type="EMBL" id="QRZI01000002">
    <property type="protein sequence ID" value="RGV65840.1"/>
    <property type="molecule type" value="Genomic_DNA"/>
</dbReference>
<accession>A0A174EGV4</accession>
<reference evidence="10 19" key="3">
    <citation type="submission" date="2019-07" db="EMBL/GenBank/DDBJ databases">
        <authorList>
            <person name="Hibberd C M."/>
            <person name="Gehrig L. J."/>
            <person name="Chang H.-W."/>
            <person name="Venkatesh S."/>
        </authorList>
    </citation>
    <scope>NUCLEOTIDE SEQUENCE [LARGE SCALE GENOMIC DNA]</scope>
    <source>
        <strain evidence="10">Ruminococcus_obeum_SSTS_Bg7063</strain>
    </source>
</reference>
<evidence type="ECO:0000313" key="14">
    <source>
        <dbReference type="Proteomes" id="UP000283585"/>
    </source>
</evidence>
<dbReference type="EMBL" id="QRSS01000006">
    <property type="protein sequence ID" value="RGQ05613.1"/>
    <property type="molecule type" value="Genomic_DNA"/>
</dbReference>
<proteinExistence type="predicted"/>
<evidence type="ECO:0000313" key="11">
    <source>
        <dbReference type="Proteomes" id="UP000095409"/>
    </source>
</evidence>
<evidence type="ECO:0000313" key="9">
    <source>
        <dbReference type="EMBL" id="RHL49633.1"/>
    </source>
</evidence>
<evidence type="ECO:0000313" key="19">
    <source>
        <dbReference type="Proteomes" id="UP000409147"/>
    </source>
</evidence>
<dbReference type="EMBL" id="CYZD01000009">
    <property type="protein sequence ID" value="CUO35938.1"/>
    <property type="molecule type" value="Genomic_DNA"/>
</dbReference>
<dbReference type="GeneID" id="79804173"/>
<evidence type="ECO:0000313" key="6">
    <source>
        <dbReference type="EMBL" id="RHC10254.1"/>
    </source>
</evidence>
<evidence type="ECO:0000313" key="7">
    <source>
        <dbReference type="EMBL" id="RHE76585.1"/>
    </source>
</evidence>
<dbReference type="Proteomes" id="UP000284242">
    <property type="component" value="Unassembled WGS sequence"/>
</dbReference>
<dbReference type="Proteomes" id="UP000283585">
    <property type="component" value="Unassembled WGS sequence"/>
</dbReference>
<evidence type="ECO:0000259" key="1">
    <source>
        <dbReference type="Pfam" id="PF03703"/>
    </source>
</evidence>
<protein>
    <submittedName>
        <fullName evidence="2 10">Bacterial membrane flanked domain</fullName>
    </submittedName>
    <submittedName>
        <fullName evidence="3">PH domain-containing protein</fullName>
    </submittedName>
</protein>
<name>A0A174EGV4_9FIRM</name>
<evidence type="ECO:0000313" key="16">
    <source>
        <dbReference type="Proteomes" id="UP000284024"/>
    </source>
</evidence>
<reference evidence="2 11" key="1">
    <citation type="submission" date="2015-09" db="EMBL/GenBank/DDBJ databases">
        <authorList>
            <consortium name="Pathogen Informatics"/>
        </authorList>
    </citation>
    <scope>NUCLEOTIDE SEQUENCE [LARGE SCALE GENOMIC DNA]</scope>
    <source>
        <strain evidence="2 11">2789STDY5608837</strain>
    </source>
</reference>
<dbReference type="EMBL" id="QROS01000002">
    <property type="protein sequence ID" value="RHL49633.1"/>
    <property type="molecule type" value="Genomic_DNA"/>
</dbReference>
<dbReference type="Proteomes" id="UP000285897">
    <property type="component" value="Unassembled WGS sequence"/>
</dbReference>